<dbReference type="EMBL" id="LUCM01006062">
    <property type="protein sequence ID" value="KAA0191885.1"/>
    <property type="molecule type" value="Genomic_DNA"/>
</dbReference>
<evidence type="ECO:0000313" key="2">
    <source>
        <dbReference type="EMBL" id="KAA0191885.1"/>
    </source>
</evidence>
<reference evidence="2" key="1">
    <citation type="submission" date="2019-05" db="EMBL/GenBank/DDBJ databases">
        <title>Annotation for the trematode Fasciolopsis buski.</title>
        <authorList>
            <person name="Choi Y.-J."/>
        </authorList>
    </citation>
    <scope>NUCLEOTIDE SEQUENCE</scope>
    <source>
        <strain evidence="2">HT</strain>
        <tissue evidence="2">Whole worm</tissue>
    </source>
</reference>
<dbReference type="AlphaFoldDB" id="A0A8E0VG75"/>
<evidence type="ECO:0000256" key="1">
    <source>
        <dbReference type="SAM" id="SignalP"/>
    </source>
</evidence>
<keyword evidence="3" id="KW-1185">Reference proteome</keyword>
<sequence>MKYLLFITVMGVGLSLLATGAMITCPQYHTCYEDYTACSNTCRDDYYCRQRCSEENADCLRNCMFDMPSPYGMWRGRIEPEDLDQQDPY</sequence>
<dbReference type="Proteomes" id="UP000728185">
    <property type="component" value="Unassembled WGS sequence"/>
</dbReference>
<protein>
    <submittedName>
        <fullName evidence="2">Uncharacterized protein</fullName>
    </submittedName>
</protein>
<comment type="caution">
    <text evidence="2">The sequence shown here is derived from an EMBL/GenBank/DDBJ whole genome shotgun (WGS) entry which is preliminary data.</text>
</comment>
<keyword evidence="1" id="KW-0732">Signal</keyword>
<evidence type="ECO:0000313" key="3">
    <source>
        <dbReference type="Proteomes" id="UP000728185"/>
    </source>
</evidence>
<feature type="signal peptide" evidence="1">
    <location>
        <begin position="1"/>
        <end position="20"/>
    </location>
</feature>
<organism evidence="2 3">
    <name type="scientific">Fasciolopsis buskii</name>
    <dbReference type="NCBI Taxonomy" id="27845"/>
    <lineage>
        <taxon>Eukaryota</taxon>
        <taxon>Metazoa</taxon>
        <taxon>Spiralia</taxon>
        <taxon>Lophotrochozoa</taxon>
        <taxon>Platyhelminthes</taxon>
        <taxon>Trematoda</taxon>
        <taxon>Digenea</taxon>
        <taxon>Plagiorchiida</taxon>
        <taxon>Echinostomata</taxon>
        <taxon>Echinostomatoidea</taxon>
        <taxon>Fasciolidae</taxon>
        <taxon>Fasciolopsis</taxon>
    </lineage>
</organism>
<feature type="chain" id="PRO_5034268774" evidence="1">
    <location>
        <begin position="21"/>
        <end position="89"/>
    </location>
</feature>
<gene>
    <name evidence="2" type="ORF">FBUS_01512</name>
</gene>
<proteinExistence type="predicted"/>
<name>A0A8E0VG75_9TREM</name>
<accession>A0A8E0VG75</accession>